<feature type="region of interest" description="Disordered" evidence="1">
    <location>
        <begin position="206"/>
        <end position="244"/>
    </location>
</feature>
<proteinExistence type="predicted"/>
<accession>A0A5K1K6Z4</accession>
<feature type="compositionally biased region" description="Acidic residues" evidence="1">
    <location>
        <begin position="410"/>
        <end position="420"/>
    </location>
</feature>
<evidence type="ECO:0000256" key="1">
    <source>
        <dbReference type="SAM" id="MobiDB-lite"/>
    </source>
</evidence>
<feature type="compositionally biased region" description="Basic residues" evidence="1">
    <location>
        <begin position="206"/>
        <end position="215"/>
    </location>
</feature>
<protein>
    <submittedName>
        <fullName evidence="2">Polyketide synthetase protein</fullName>
    </submittedName>
</protein>
<sequence length="598" mass="64162">MDPSASPSPFSSPLSSPAKTPHSSPQKSSSSSSTLKSSPSNSSPISNSAPRYSPERQCACPCGPFKSELKAAITLMTFKHHPVPMLHPVAYPSDTETKQHIPVGDLCKYSKTHVWPDDVHCFCSLRPGNKERSVRIFVPSHGALKGSPCLGCTDWTPDGVGGCRYFVNLRELFDGSESLFGTEIIPLQNFPLRAAQRAQARRLLARSGVHSRKRSTTLSSAPANSLPSAPAVSRMSAPAASTSMPSAPGIQDYFPLTFGVKPGSVSDHTRIWSPPPPHDMFERVEKMALPSDSEVRDVFEDMLHGSGVRYRQFMAVIGGCIACDQVMALPNILTHPCVGHTEEPGPSPSKFPRLPEDNRALPTAASRLSLLQPRNLAGRESVSLVAGPSSLSPIKEEPSAGQASIKVEDHDDSDSEVEFVEDGHKGKRKRVKLEPPSQRVLLGPWKKPRAEKKGESSQTKASQRAIPIRTSTPVSKPPAEVVDLTVSPTAVPSTPVSKPPAEVVTFSPIAASTPVSKPRAEVVDLTVSPIAAASMPVSKPPAEVVDLTFSPIRVSTPISAQPARAANSADPSVRIVMPDGSRELYRDADEDFVMYEKA</sequence>
<feature type="compositionally biased region" description="Low complexity" evidence="1">
    <location>
        <begin position="218"/>
        <end position="244"/>
    </location>
</feature>
<reference evidence="2" key="1">
    <citation type="submission" date="2019-10" db="EMBL/GenBank/DDBJ databases">
        <authorList>
            <person name="Nor Muhammad N."/>
        </authorList>
    </citation>
    <scope>NUCLEOTIDE SEQUENCE</scope>
</reference>
<feature type="region of interest" description="Disordered" evidence="1">
    <location>
        <begin position="1"/>
        <end position="53"/>
    </location>
</feature>
<dbReference type="EMBL" id="LR729578">
    <property type="protein sequence ID" value="VWP01683.1"/>
    <property type="molecule type" value="Genomic_DNA"/>
</dbReference>
<gene>
    <name evidence="2" type="primary">B9JV05</name>
</gene>
<feature type="region of interest" description="Disordered" evidence="1">
    <location>
        <begin position="386"/>
        <end position="480"/>
    </location>
</feature>
<organism evidence="2">
    <name type="scientific">Ganoderma boninense</name>
    <dbReference type="NCBI Taxonomy" id="34458"/>
    <lineage>
        <taxon>Eukaryota</taxon>
        <taxon>Fungi</taxon>
        <taxon>Dikarya</taxon>
        <taxon>Basidiomycota</taxon>
        <taxon>Agaricomycotina</taxon>
        <taxon>Agaricomycetes</taxon>
        <taxon>Polyporales</taxon>
        <taxon>Polyporaceae</taxon>
        <taxon>Ganoderma</taxon>
    </lineage>
</organism>
<feature type="compositionally biased region" description="Low complexity" evidence="1">
    <location>
        <begin position="1"/>
        <end position="50"/>
    </location>
</feature>
<name>A0A5K1K6Z4_9APHY</name>
<evidence type="ECO:0000313" key="2">
    <source>
        <dbReference type="EMBL" id="VWP01683.1"/>
    </source>
</evidence>
<dbReference type="AlphaFoldDB" id="A0A5K1K6Z4"/>